<protein>
    <submittedName>
        <fullName evidence="3">Putative oxidoreductase SadH</fullName>
    </submittedName>
</protein>
<dbReference type="Pfam" id="PF00106">
    <property type="entry name" value="adh_short"/>
    <property type="match status" value="1"/>
</dbReference>
<dbReference type="PRINTS" id="PR00080">
    <property type="entry name" value="SDRFAMILY"/>
</dbReference>
<evidence type="ECO:0000256" key="1">
    <source>
        <dbReference type="RuleBase" id="RU000363"/>
    </source>
</evidence>
<dbReference type="EMBL" id="BFBR01000008">
    <property type="protein sequence ID" value="GBF58874.1"/>
    <property type="molecule type" value="Genomic_DNA"/>
</dbReference>
<dbReference type="InterPro" id="IPR020904">
    <property type="entry name" value="Sc_DH/Rdtase_CS"/>
</dbReference>
<organism evidence="3 4">
    <name type="scientific">Candidatus Phycosocius bacilliformis</name>
    <dbReference type="NCBI Taxonomy" id="1445552"/>
    <lineage>
        <taxon>Bacteria</taxon>
        <taxon>Pseudomonadati</taxon>
        <taxon>Pseudomonadota</taxon>
        <taxon>Alphaproteobacteria</taxon>
        <taxon>Caulobacterales</taxon>
        <taxon>Caulobacterales incertae sedis</taxon>
        <taxon>Candidatus Phycosocius</taxon>
    </lineage>
</organism>
<dbReference type="SMART" id="SM00822">
    <property type="entry name" value="PKS_KR"/>
    <property type="match status" value="1"/>
</dbReference>
<evidence type="ECO:0000313" key="4">
    <source>
        <dbReference type="Proteomes" id="UP000245086"/>
    </source>
</evidence>
<name>A0A2P2ECW5_9PROT</name>
<dbReference type="GO" id="GO:0016491">
    <property type="term" value="F:oxidoreductase activity"/>
    <property type="evidence" value="ECO:0007669"/>
    <property type="project" value="TreeGrafter"/>
</dbReference>
<dbReference type="PROSITE" id="PS00061">
    <property type="entry name" value="ADH_SHORT"/>
    <property type="match status" value="1"/>
</dbReference>
<comment type="caution">
    <text evidence="3">The sequence shown here is derived from an EMBL/GenBank/DDBJ whole genome shotgun (WGS) entry which is preliminary data.</text>
</comment>
<dbReference type="RefSeq" id="WP_305790471.1">
    <property type="nucleotide sequence ID" value="NZ_BFBR01000008.1"/>
</dbReference>
<proteinExistence type="inferred from homology"/>
<dbReference type="Gene3D" id="3.40.50.720">
    <property type="entry name" value="NAD(P)-binding Rossmann-like Domain"/>
    <property type="match status" value="1"/>
</dbReference>
<dbReference type="SUPFAM" id="SSF51735">
    <property type="entry name" value="NAD(P)-binding Rossmann-fold domains"/>
    <property type="match status" value="1"/>
</dbReference>
<dbReference type="GO" id="GO:0008202">
    <property type="term" value="P:steroid metabolic process"/>
    <property type="evidence" value="ECO:0007669"/>
    <property type="project" value="TreeGrafter"/>
</dbReference>
<dbReference type="InterPro" id="IPR057326">
    <property type="entry name" value="KR_dom"/>
</dbReference>
<accession>A0A2P2ECW5</accession>
<gene>
    <name evidence="3" type="primary">sadH</name>
    <name evidence="3" type="ORF">PbB2_02563</name>
</gene>
<dbReference type="AlphaFoldDB" id="A0A2P2ECW5"/>
<dbReference type="Proteomes" id="UP000245086">
    <property type="component" value="Unassembled WGS sequence"/>
</dbReference>
<dbReference type="PANTHER" id="PTHR43313">
    <property type="entry name" value="SHORT-CHAIN DEHYDROGENASE/REDUCTASE FAMILY 9C"/>
    <property type="match status" value="1"/>
</dbReference>
<dbReference type="PANTHER" id="PTHR43313:SF1">
    <property type="entry name" value="3BETA-HYDROXYSTEROID DEHYDROGENASE DHS-16"/>
    <property type="match status" value="1"/>
</dbReference>
<sequence>MPPLHGPQRGFIRKTEQFVSLKGSQNMRQDQKAFVVTGASTGIGRAIADRLVAQGHFVFASVRKQADADTLNAAFGANGRAVLFDVADEAAILAAAEEVGKALQGRTLAGLVNNAGIALPGPALIQPMAEIAQVMDVNFMGVVRCCRAFAPLLGADPARSGPKGRILNITSVSGKFGYPFTAAYVAAKHAVEGFSDSLRRELLLVGIDVIVVGPGAVKTPIWEKGAAVGANRYGDTIWGKPLEKLTQSLAAMDQEGLEVGVIADVVEEALTTSSPKTRYAPVPNKLVNWWLARLLPPRVIDRFVGKSLALLPEA</sequence>
<dbReference type="PRINTS" id="PR00081">
    <property type="entry name" value="GDHRDH"/>
</dbReference>
<feature type="domain" description="Ketoreductase" evidence="2">
    <location>
        <begin position="32"/>
        <end position="220"/>
    </location>
</feature>
<dbReference type="InterPro" id="IPR002347">
    <property type="entry name" value="SDR_fam"/>
</dbReference>
<evidence type="ECO:0000313" key="3">
    <source>
        <dbReference type="EMBL" id="GBF58874.1"/>
    </source>
</evidence>
<reference evidence="3 4" key="1">
    <citation type="journal article" date="2018" name="Genome Announc.">
        <title>Draft Genome Sequence of "Candidatus Phycosocius bacilliformis," an Alphaproteobacterial Ectosymbiont of the Hydrocarbon-Producing Green Alga Botryococcus braunii.</title>
        <authorList>
            <person name="Tanabe Y."/>
            <person name="Yamaguchi H."/>
            <person name="Watanabe M.M."/>
        </authorList>
    </citation>
    <scope>NUCLEOTIDE SEQUENCE [LARGE SCALE GENOMIC DNA]</scope>
    <source>
        <strain evidence="3 4">BOTRYCO-2</strain>
    </source>
</reference>
<comment type="similarity">
    <text evidence="1">Belongs to the short-chain dehydrogenases/reductases (SDR) family.</text>
</comment>
<dbReference type="InterPro" id="IPR036291">
    <property type="entry name" value="NAD(P)-bd_dom_sf"/>
</dbReference>
<evidence type="ECO:0000259" key="2">
    <source>
        <dbReference type="SMART" id="SM00822"/>
    </source>
</evidence>
<keyword evidence="4" id="KW-1185">Reference proteome</keyword>